<keyword evidence="3" id="KW-1185">Reference proteome</keyword>
<dbReference type="AlphaFoldDB" id="A0A9P6PRZ8"/>
<dbReference type="EMBL" id="JAAAJB010000817">
    <property type="protein sequence ID" value="KAG0250837.1"/>
    <property type="molecule type" value="Genomic_DNA"/>
</dbReference>
<accession>A0A9P6PRZ8</accession>
<organism evidence="2 3">
    <name type="scientific">Actinomortierella ambigua</name>
    <dbReference type="NCBI Taxonomy" id="1343610"/>
    <lineage>
        <taxon>Eukaryota</taxon>
        <taxon>Fungi</taxon>
        <taxon>Fungi incertae sedis</taxon>
        <taxon>Mucoromycota</taxon>
        <taxon>Mortierellomycotina</taxon>
        <taxon>Mortierellomycetes</taxon>
        <taxon>Mortierellales</taxon>
        <taxon>Mortierellaceae</taxon>
        <taxon>Actinomortierella</taxon>
    </lineage>
</organism>
<name>A0A9P6PRZ8_9FUNG</name>
<protein>
    <submittedName>
        <fullName evidence="2">Uncharacterized protein</fullName>
    </submittedName>
</protein>
<reference evidence="2" key="1">
    <citation type="journal article" date="2020" name="Fungal Divers.">
        <title>Resolving the Mortierellaceae phylogeny through synthesis of multi-gene phylogenetics and phylogenomics.</title>
        <authorList>
            <person name="Vandepol N."/>
            <person name="Liber J."/>
            <person name="Desiro A."/>
            <person name="Na H."/>
            <person name="Kennedy M."/>
            <person name="Barry K."/>
            <person name="Grigoriev I.V."/>
            <person name="Miller A.N."/>
            <person name="O'Donnell K."/>
            <person name="Stajich J.E."/>
            <person name="Bonito G."/>
        </authorList>
    </citation>
    <scope>NUCLEOTIDE SEQUENCE</scope>
    <source>
        <strain evidence="2">BC1065</strain>
    </source>
</reference>
<feature type="chain" id="PRO_5040334601" evidence="1">
    <location>
        <begin position="21"/>
        <end position="81"/>
    </location>
</feature>
<evidence type="ECO:0000313" key="3">
    <source>
        <dbReference type="Proteomes" id="UP000807716"/>
    </source>
</evidence>
<proteinExistence type="predicted"/>
<evidence type="ECO:0000313" key="2">
    <source>
        <dbReference type="EMBL" id="KAG0250837.1"/>
    </source>
</evidence>
<dbReference type="Proteomes" id="UP000807716">
    <property type="component" value="Unassembled WGS sequence"/>
</dbReference>
<feature type="non-terminal residue" evidence="2">
    <location>
        <position position="1"/>
    </location>
</feature>
<feature type="signal peptide" evidence="1">
    <location>
        <begin position="1"/>
        <end position="20"/>
    </location>
</feature>
<evidence type="ECO:0000256" key="1">
    <source>
        <dbReference type="SAM" id="SignalP"/>
    </source>
</evidence>
<sequence>FTTVVAAIVAFVALSSSADAACICNAINRGRYCGENPAMVGCKAGYLYNCNGKYGSVGRENGRCGTSCVVDVLWGDYCAAN</sequence>
<comment type="caution">
    <text evidence="2">The sequence shown here is derived from an EMBL/GenBank/DDBJ whole genome shotgun (WGS) entry which is preliminary data.</text>
</comment>
<keyword evidence="1" id="KW-0732">Signal</keyword>
<gene>
    <name evidence="2" type="ORF">DFQ27_009175</name>
</gene>